<protein>
    <submittedName>
        <fullName evidence="9">Sulfatase-like hydrolase/transferase</fullName>
    </submittedName>
</protein>
<evidence type="ECO:0000256" key="4">
    <source>
        <dbReference type="ARBA" id="ARBA00022692"/>
    </source>
</evidence>
<gene>
    <name evidence="9" type="ORF">H8704_04595</name>
</gene>
<keyword evidence="4 7" id="KW-0812">Transmembrane</keyword>
<keyword evidence="10" id="KW-1185">Reference proteome</keyword>
<dbReference type="RefSeq" id="WP_249297506.1">
    <property type="nucleotide sequence ID" value="NZ_JACRSX010000003.1"/>
</dbReference>
<evidence type="ECO:0000256" key="2">
    <source>
        <dbReference type="ARBA" id="ARBA00004936"/>
    </source>
</evidence>
<feature type="transmembrane region" description="Helical" evidence="7">
    <location>
        <begin position="12"/>
        <end position="30"/>
    </location>
</feature>
<reference evidence="9 10" key="1">
    <citation type="submission" date="2020-08" db="EMBL/GenBank/DDBJ databases">
        <title>Genome public.</title>
        <authorList>
            <person name="Liu C."/>
            <person name="Sun Q."/>
        </authorList>
    </citation>
    <scope>NUCLEOTIDE SEQUENCE [LARGE SCALE GENOMIC DNA]</scope>
    <source>
        <strain evidence="9 10">NSJ-37</strain>
    </source>
</reference>
<keyword evidence="3" id="KW-1003">Cell membrane</keyword>
<evidence type="ECO:0000259" key="8">
    <source>
        <dbReference type="Pfam" id="PF00884"/>
    </source>
</evidence>
<feature type="domain" description="Sulfatase N-terminal" evidence="8">
    <location>
        <begin position="511"/>
        <end position="800"/>
    </location>
</feature>
<feature type="transmembrane region" description="Helical" evidence="7">
    <location>
        <begin position="394"/>
        <end position="412"/>
    </location>
</feature>
<dbReference type="PANTHER" id="PTHR47371">
    <property type="entry name" value="LIPOTEICHOIC ACID SYNTHASE"/>
    <property type="match status" value="1"/>
</dbReference>
<evidence type="ECO:0000256" key="3">
    <source>
        <dbReference type="ARBA" id="ARBA00022475"/>
    </source>
</evidence>
<evidence type="ECO:0000256" key="7">
    <source>
        <dbReference type="SAM" id="Phobius"/>
    </source>
</evidence>
<comment type="subcellular location">
    <subcellularLocation>
        <location evidence="1">Cell membrane</location>
        <topology evidence="1">Multi-pass membrane protein</topology>
    </subcellularLocation>
</comment>
<dbReference type="EMBL" id="JACRSX010000003">
    <property type="protein sequence ID" value="MBC8561916.1"/>
    <property type="molecule type" value="Genomic_DNA"/>
</dbReference>
<dbReference type="InterPro" id="IPR050448">
    <property type="entry name" value="OpgB/LTA_synthase_biosynth"/>
</dbReference>
<comment type="pathway">
    <text evidence="2">Cell wall biogenesis; lipoteichoic acid biosynthesis.</text>
</comment>
<evidence type="ECO:0000313" key="9">
    <source>
        <dbReference type="EMBL" id="MBC8561916.1"/>
    </source>
</evidence>
<keyword evidence="6 7" id="KW-0472">Membrane</keyword>
<name>A0ABR7MZV6_9FIRM</name>
<dbReference type="PANTHER" id="PTHR47371:SF3">
    <property type="entry name" value="PHOSPHOGLYCEROL TRANSFERASE I"/>
    <property type="match status" value="1"/>
</dbReference>
<dbReference type="Pfam" id="PF00884">
    <property type="entry name" value="Sulfatase"/>
    <property type="match status" value="1"/>
</dbReference>
<feature type="transmembrane region" description="Helical" evidence="7">
    <location>
        <begin position="363"/>
        <end position="382"/>
    </location>
</feature>
<dbReference type="InterPro" id="IPR017850">
    <property type="entry name" value="Alkaline_phosphatase_core_sf"/>
</dbReference>
<dbReference type="Gene3D" id="3.40.720.10">
    <property type="entry name" value="Alkaline Phosphatase, subunit A"/>
    <property type="match status" value="1"/>
</dbReference>
<organism evidence="9 10">
    <name type="scientific">Jutongia huaianensis</name>
    <dbReference type="NCBI Taxonomy" id="2763668"/>
    <lineage>
        <taxon>Bacteria</taxon>
        <taxon>Bacillati</taxon>
        <taxon>Bacillota</taxon>
        <taxon>Clostridia</taxon>
        <taxon>Lachnospirales</taxon>
        <taxon>Lachnospiraceae</taxon>
        <taxon>Jutongia</taxon>
    </lineage>
</organism>
<feature type="transmembrane region" description="Helical" evidence="7">
    <location>
        <begin position="190"/>
        <end position="208"/>
    </location>
</feature>
<feature type="transmembrane region" description="Helical" evidence="7">
    <location>
        <begin position="243"/>
        <end position="268"/>
    </location>
</feature>
<dbReference type="Proteomes" id="UP000606193">
    <property type="component" value="Unassembled WGS sequence"/>
</dbReference>
<evidence type="ECO:0000256" key="1">
    <source>
        <dbReference type="ARBA" id="ARBA00004651"/>
    </source>
</evidence>
<dbReference type="InterPro" id="IPR000917">
    <property type="entry name" value="Sulfatase_N"/>
</dbReference>
<accession>A0ABR7MZV6</accession>
<keyword evidence="5 7" id="KW-1133">Transmembrane helix</keyword>
<feature type="transmembrane region" description="Helical" evidence="7">
    <location>
        <begin position="280"/>
        <end position="302"/>
    </location>
</feature>
<feature type="transmembrane region" description="Helical" evidence="7">
    <location>
        <begin position="309"/>
        <end position="330"/>
    </location>
</feature>
<comment type="caution">
    <text evidence="9">The sequence shown here is derived from an EMBL/GenBank/DDBJ whole genome shotgun (WGS) entry which is preliminary data.</text>
</comment>
<dbReference type="CDD" id="cd16015">
    <property type="entry name" value="LTA_synthase"/>
    <property type="match status" value="1"/>
</dbReference>
<evidence type="ECO:0000256" key="6">
    <source>
        <dbReference type="ARBA" id="ARBA00023136"/>
    </source>
</evidence>
<dbReference type="SUPFAM" id="SSF53649">
    <property type="entry name" value="Alkaline phosphatase-like"/>
    <property type="match status" value="1"/>
</dbReference>
<proteinExistence type="predicted"/>
<evidence type="ECO:0000313" key="10">
    <source>
        <dbReference type="Proteomes" id="UP000606193"/>
    </source>
</evidence>
<sequence>MFRKYFKFTRKRVAFFCILMIGLLGLQYYLTGSLVSLQQVTTEAGNSNSAVIGILPDTEVIRQKFCFDRRVVLNSFSISFGSFKKDKVGDILHIQVMDGNNDVVFSEDVEVKDITPNAEFTVNMDQAVVIPKGVTCCIRMTCSSDDTPYALIPTVNTTNRTDPNTYMSTLKMQTHAKSMNISYSYSYRQLFPMVLFVLEILVLFVIIFERMTEYSARYYKRRQKEIKHSKKHKRTTRRSPRNFVKWVLSDPSVLLVVRILIIILNPLFLASMLEMMNGTFLTILPNVWLFTWILLGALEFLFTALIGNAGIAMLAMDLILFPIGLANLFIMNVRGTPFLPADILGVATATEVASTYTFSLTPAQFVVLPAFAIWCILIFRTRFKHQKRTISKKVIRFASTLVPGIAIIGILYNTNILPACGIEDNVWNKVSSCKANGFYMNYFINLHYLRVSTPSGYSKDKVAEILKDTSSVPASTQETTSVKLEDGKGITQDMPTNASFQSNTSMKGKKPNIILIMNESLADFSLVGDMRYNMDPLPFIHSLKKNTIKGRDYVSVFGAGTSNSEFEAMTGNSMAFFPSGCNVYQQFMHNSTFSLPSYLKELGYSCKAVHPSSGANWNRVATYKSMKFDDFITIDNFKKPEYVRYISDKESYKKVIELYENKGDKPLYLFDMTIQNHGGYLTNTNWKTPVSVEGSYYTEAKEYLSAIHVSDQAFQYLIDYFSKQTEPTVICMFGDHFPSIETSFYEELLGKPQSDWDLEDIQKRYAVPFIIWANYDIQEEQNAVISNNYLENMILKQAGIELPLYNQYLEKLSKEVPAMNVNGYMDTDGKWHNYNEDETDTIKTLLDDYEILQYGYYSDMDKDKMSELFKMKH</sequence>
<evidence type="ECO:0000256" key="5">
    <source>
        <dbReference type="ARBA" id="ARBA00022989"/>
    </source>
</evidence>